<sequence length="207" mass="23231">MSWLTTKSAERIRPVDTEVWREATAGEFPQAEQDGLLRHELYDRIDEQRVEGVFLTRRSIYARSFSPISEKYYGPLTHVPLDRILWAGPIGAADSARWGLVVAEPDADVERGEQPLTAYAYECGSTRAARARSQDFVAALRDVIPTDLFRILDSPQAADSARKYEAGLLLSATVDAPDLRRDLERSWEVLDARSRGLPVPTRQAQTS</sequence>
<organism evidence="1 2">
    <name type="scientific">Nocardioides panacihumi</name>
    <dbReference type="NCBI Taxonomy" id="400774"/>
    <lineage>
        <taxon>Bacteria</taxon>
        <taxon>Bacillati</taxon>
        <taxon>Actinomycetota</taxon>
        <taxon>Actinomycetes</taxon>
        <taxon>Propionibacteriales</taxon>
        <taxon>Nocardioidaceae</taxon>
        <taxon>Nocardioides</taxon>
    </lineage>
</organism>
<evidence type="ECO:0000313" key="2">
    <source>
        <dbReference type="Proteomes" id="UP001500571"/>
    </source>
</evidence>
<name>A0ABN2Q755_9ACTN</name>
<protein>
    <submittedName>
        <fullName evidence="1">Uncharacterized protein</fullName>
    </submittedName>
</protein>
<dbReference type="Proteomes" id="UP001500571">
    <property type="component" value="Unassembled WGS sequence"/>
</dbReference>
<comment type="caution">
    <text evidence="1">The sequence shown here is derived from an EMBL/GenBank/DDBJ whole genome shotgun (WGS) entry which is preliminary data.</text>
</comment>
<dbReference type="EMBL" id="BAAAPB010000001">
    <property type="protein sequence ID" value="GAA1946134.1"/>
    <property type="molecule type" value="Genomic_DNA"/>
</dbReference>
<keyword evidence="2" id="KW-1185">Reference proteome</keyword>
<gene>
    <name evidence="1" type="ORF">GCM10009798_01380</name>
</gene>
<proteinExistence type="predicted"/>
<evidence type="ECO:0000313" key="1">
    <source>
        <dbReference type="EMBL" id="GAA1946134.1"/>
    </source>
</evidence>
<accession>A0ABN2Q755</accession>
<dbReference type="RefSeq" id="WP_344041363.1">
    <property type="nucleotide sequence ID" value="NZ_BAAAPB010000001.1"/>
</dbReference>
<reference evidence="1 2" key="1">
    <citation type="journal article" date="2019" name="Int. J. Syst. Evol. Microbiol.">
        <title>The Global Catalogue of Microorganisms (GCM) 10K type strain sequencing project: providing services to taxonomists for standard genome sequencing and annotation.</title>
        <authorList>
            <consortium name="The Broad Institute Genomics Platform"/>
            <consortium name="The Broad Institute Genome Sequencing Center for Infectious Disease"/>
            <person name="Wu L."/>
            <person name="Ma J."/>
        </authorList>
    </citation>
    <scope>NUCLEOTIDE SEQUENCE [LARGE SCALE GENOMIC DNA]</scope>
    <source>
        <strain evidence="1 2">JCM 15309</strain>
    </source>
</reference>